<comment type="caution">
    <text evidence="5">The sequence shown here is derived from an EMBL/GenBank/DDBJ whole genome shotgun (WGS) entry which is preliminary data.</text>
</comment>
<keyword evidence="1" id="KW-0697">Rotamase</keyword>
<keyword evidence="6" id="KW-1185">Reference proteome</keyword>
<keyword evidence="3" id="KW-0732">Signal</keyword>
<dbReference type="InterPro" id="IPR050245">
    <property type="entry name" value="PrsA_foldase"/>
</dbReference>
<evidence type="ECO:0000313" key="5">
    <source>
        <dbReference type="EMBL" id="MEB3103261.1"/>
    </source>
</evidence>
<dbReference type="PROSITE" id="PS50198">
    <property type="entry name" value="PPIC_PPIASE_2"/>
    <property type="match status" value="1"/>
</dbReference>
<dbReference type="Gene3D" id="3.10.50.40">
    <property type="match status" value="1"/>
</dbReference>
<evidence type="ECO:0000256" key="1">
    <source>
        <dbReference type="PROSITE-ProRule" id="PRU00278"/>
    </source>
</evidence>
<dbReference type="RefSeq" id="WP_371755389.1">
    <property type="nucleotide sequence ID" value="NZ_JAYJLD010000031.1"/>
</dbReference>
<feature type="region of interest" description="Disordered" evidence="2">
    <location>
        <begin position="328"/>
        <end position="360"/>
    </location>
</feature>
<dbReference type="InterPro" id="IPR046357">
    <property type="entry name" value="PPIase_dom_sf"/>
</dbReference>
<dbReference type="PANTHER" id="PTHR47245:SF2">
    <property type="entry name" value="PEPTIDYL-PROLYL CIS-TRANS ISOMERASE HP_0175-RELATED"/>
    <property type="match status" value="1"/>
</dbReference>
<dbReference type="SUPFAM" id="SSF109998">
    <property type="entry name" value="Triger factor/SurA peptide-binding domain-like"/>
    <property type="match status" value="1"/>
</dbReference>
<accession>A0ABU5ZNL1</accession>
<evidence type="ECO:0000313" key="6">
    <source>
        <dbReference type="Proteomes" id="UP001310386"/>
    </source>
</evidence>
<dbReference type="EMBL" id="JAYJLD010000031">
    <property type="protein sequence ID" value="MEB3103261.1"/>
    <property type="molecule type" value="Genomic_DNA"/>
</dbReference>
<dbReference type="InterPro" id="IPR000297">
    <property type="entry name" value="PPIase_PpiC"/>
</dbReference>
<dbReference type="PROSITE" id="PS51257">
    <property type="entry name" value="PROKAR_LIPOPROTEIN"/>
    <property type="match status" value="1"/>
</dbReference>
<dbReference type="Pfam" id="PF13616">
    <property type="entry name" value="Rotamase_3"/>
    <property type="match status" value="1"/>
</dbReference>
<feature type="domain" description="PpiC" evidence="4">
    <location>
        <begin position="187"/>
        <end position="291"/>
    </location>
</feature>
<proteinExistence type="predicted"/>
<dbReference type="GO" id="GO:0003755">
    <property type="term" value="F:peptidyl-prolyl cis-trans isomerase activity"/>
    <property type="evidence" value="ECO:0007669"/>
    <property type="project" value="UniProtKB-EC"/>
</dbReference>
<evidence type="ECO:0000256" key="2">
    <source>
        <dbReference type="SAM" id="MobiDB-lite"/>
    </source>
</evidence>
<protein>
    <submittedName>
        <fullName evidence="5">Peptidylprolyl isomerase</fullName>
        <ecNumber evidence="5">5.2.1.8</ecNumber>
    </submittedName>
</protein>
<feature type="compositionally biased region" description="Low complexity" evidence="2">
    <location>
        <begin position="331"/>
        <end position="345"/>
    </location>
</feature>
<feature type="signal peptide" evidence="3">
    <location>
        <begin position="1"/>
        <end position="35"/>
    </location>
</feature>
<name>A0ABU5ZNL1_9BACL</name>
<sequence length="360" mass="40550">MLHSNSKRRGFRWIKGLMIAFLTVSLLTACGQKQASEGQASGKVVATYKGGQVTEDQLNAFLGANKFFNMSPYYGMLESSPTFKKDMLDQYIAFQYLTAGASDEIKKNADQKSEDQMKSLKESINTNADNKKKFEDMLKELKITEKDLQEYMRVRFALSDMLDRKFPDDKLKEQYDKDIQADKQAYVDTATVDHILIALKDQNGKDLRTKEQALARAKEVEAKLKNNGDFAALAKEYSDDPGSKDNGGQYKEANIDSWVPEFRQAALDLPLNQISDPVETQFGYHIMKVEWRNSNKFEDVKSKVRDKLVQAYFSDFMQKDLPGIITKVDLPAETPTPAPSAADAPAKSDGQVKPQETASK</sequence>
<evidence type="ECO:0000256" key="3">
    <source>
        <dbReference type="SAM" id="SignalP"/>
    </source>
</evidence>
<reference evidence="5" key="1">
    <citation type="submission" date="2023-12" db="EMBL/GenBank/DDBJ databases">
        <title>Fervidustalea candida gen. nov., sp. nov., a novel member of the family Paenibacillaceae isolated from a geothermal area.</title>
        <authorList>
            <person name="Li W.-J."/>
            <person name="Jiao J.-Y."/>
            <person name="Chen Y."/>
        </authorList>
    </citation>
    <scope>NUCLEOTIDE SEQUENCE</scope>
    <source>
        <strain evidence="5">SYSU GA230002</strain>
    </source>
</reference>
<feature type="chain" id="PRO_5046197425" evidence="3">
    <location>
        <begin position="36"/>
        <end position="360"/>
    </location>
</feature>
<dbReference type="PANTHER" id="PTHR47245">
    <property type="entry name" value="PEPTIDYLPROLYL ISOMERASE"/>
    <property type="match status" value="1"/>
</dbReference>
<evidence type="ECO:0000259" key="4">
    <source>
        <dbReference type="PROSITE" id="PS50198"/>
    </source>
</evidence>
<organism evidence="5 6">
    <name type="scientific">Ferviditalea candida</name>
    <dbReference type="NCBI Taxonomy" id="3108399"/>
    <lineage>
        <taxon>Bacteria</taxon>
        <taxon>Bacillati</taxon>
        <taxon>Bacillota</taxon>
        <taxon>Bacilli</taxon>
        <taxon>Bacillales</taxon>
        <taxon>Paenibacillaceae</taxon>
        <taxon>Ferviditalea</taxon>
    </lineage>
</organism>
<dbReference type="InterPro" id="IPR027304">
    <property type="entry name" value="Trigger_fact/SurA_dom_sf"/>
</dbReference>
<keyword evidence="1 5" id="KW-0413">Isomerase</keyword>
<dbReference type="EC" id="5.2.1.8" evidence="5"/>
<dbReference type="SUPFAM" id="SSF54534">
    <property type="entry name" value="FKBP-like"/>
    <property type="match status" value="1"/>
</dbReference>
<dbReference type="Proteomes" id="UP001310386">
    <property type="component" value="Unassembled WGS sequence"/>
</dbReference>
<gene>
    <name evidence="5" type="ORF">VF724_16615</name>
</gene>